<dbReference type="GO" id="GO:0016740">
    <property type="term" value="F:transferase activity"/>
    <property type="evidence" value="ECO:0007669"/>
    <property type="project" value="UniProtKB-KW"/>
</dbReference>
<comment type="caution">
    <text evidence="3">The sequence shown here is derived from an EMBL/GenBank/DDBJ whole genome shotgun (WGS) entry which is preliminary data.</text>
</comment>
<evidence type="ECO:0000313" key="4">
    <source>
        <dbReference type="Proteomes" id="UP000248916"/>
    </source>
</evidence>
<dbReference type="SUPFAM" id="SSF52821">
    <property type="entry name" value="Rhodanese/Cell cycle control phosphatase"/>
    <property type="match status" value="1"/>
</dbReference>
<evidence type="ECO:0000259" key="2">
    <source>
        <dbReference type="PROSITE" id="PS50206"/>
    </source>
</evidence>
<dbReference type="PROSITE" id="PS50206">
    <property type="entry name" value="RHODANESE_3"/>
    <property type="match status" value="1"/>
</dbReference>
<dbReference type="Pfam" id="PF00581">
    <property type="entry name" value="Rhodanese"/>
    <property type="match status" value="1"/>
</dbReference>
<feature type="chain" id="PRO_5016027533" evidence="1">
    <location>
        <begin position="20"/>
        <end position="133"/>
    </location>
</feature>
<dbReference type="AlphaFoldDB" id="A0A2W7NER7"/>
<evidence type="ECO:0000313" key="3">
    <source>
        <dbReference type="EMBL" id="PZX09802.1"/>
    </source>
</evidence>
<reference evidence="3 4" key="1">
    <citation type="submission" date="2018-06" db="EMBL/GenBank/DDBJ databases">
        <title>Genomic Encyclopedia of Archaeal and Bacterial Type Strains, Phase II (KMG-II): from individual species to whole genera.</title>
        <authorList>
            <person name="Goeker M."/>
        </authorList>
    </citation>
    <scope>NUCLEOTIDE SEQUENCE [LARGE SCALE GENOMIC DNA]</scope>
    <source>
        <strain evidence="3 4">DSM 22009</strain>
    </source>
</reference>
<dbReference type="Proteomes" id="UP000248916">
    <property type="component" value="Unassembled WGS sequence"/>
</dbReference>
<dbReference type="PANTHER" id="PTHR43031">
    <property type="entry name" value="FAD-DEPENDENT OXIDOREDUCTASE"/>
    <property type="match status" value="1"/>
</dbReference>
<keyword evidence="4" id="KW-1185">Reference proteome</keyword>
<dbReference type="SMART" id="SM00450">
    <property type="entry name" value="RHOD"/>
    <property type="match status" value="1"/>
</dbReference>
<evidence type="ECO:0000256" key="1">
    <source>
        <dbReference type="SAM" id="SignalP"/>
    </source>
</evidence>
<keyword evidence="1" id="KW-0732">Signal</keyword>
<feature type="domain" description="Rhodanese" evidence="2">
    <location>
        <begin position="41"/>
        <end position="133"/>
    </location>
</feature>
<name>A0A2W7NER7_9RHOB</name>
<dbReference type="InterPro" id="IPR050229">
    <property type="entry name" value="GlpE_sulfurtransferase"/>
</dbReference>
<keyword evidence="3" id="KW-0808">Transferase</keyword>
<dbReference type="CDD" id="cd00158">
    <property type="entry name" value="RHOD"/>
    <property type="match status" value="1"/>
</dbReference>
<feature type="signal peptide" evidence="1">
    <location>
        <begin position="1"/>
        <end position="19"/>
    </location>
</feature>
<proteinExistence type="predicted"/>
<protein>
    <submittedName>
        <fullName evidence="3">Rhodanese-related sulfurtransferase</fullName>
    </submittedName>
</protein>
<organism evidence="3 4">
    <name type="scientific">Palleronia aestuarii</name>
    <dbReference type="NCBI Taxonomy" id="568105"/>
    <lineage>
        <taxon>Bacteria</taxon>
        <taxon>Pseudomonadati</taxon>
        <taxon>Pseudomonadota</taxon>
        <taxon>Alphaproteobacteria</taxon>
        <taxon>Rhodobacterales</taxon>
        <taxon>Roseobacteraceae</taxon>
        <taxon>Palleronia</taxon>
    </lineage>
</organism>
<dbReference type="InterPro" id="IPR036873">
    <property type="entry name" value="Rhodanese-like_dom_sf"/>
</dbReference>
<dbReference type="EMBL" id="QKZL01000065">
    <property type="protein sequence ID" value="PZX09802.1"/>
    <property type="molecule type" value="Genomic_DNA"/>
</dbReference>
<dbReference type="RefSeq" id="WP_211322868.1">
    <property type="nucleotide sequence ID" value="NZ_QKZL01000065.1"/>
</dbReference>
<dbReference type="Gene3D" id="3.40.250.10">
    <property type="entry name" value="Rhodanese-like domain"/>
    <property type="match status" value="1"/>
</dbReference>
<gene>
    <name evidence="3" type="ORF">LX81_04385</name>
</gene>
<sequence>MRMLSVSLLALAIGTPVLAETSPENIEGATTVSAEEAAVLFDEGVVFVDVRKTSDYEAGRIPTSAHLDVKTAFTEESLSEVVAKTEPVVIYCNGEECMRSSQASEMAVSWGWEQVNYLREGFPAWEAAGLPVE</sequence>
<dbReference type="InterPro" id="IPR001763">
    <property type="entry name" value="Rhodanese-like_dom"/>
</dbReference>
<dbReference type="PANTHER" id="PTHR43031:SF1">
    <property type="entry name" value="PYRIDINE NUCLEOTIDE-DISULPHIDE OXIDOREDUCTASE"/>
    <property type="match status" value="1"/>
</dbReference>
<accession>A0A2W7NER7</accession>